<dbReference type="AlphaFoldDB" id="A0ABD2VZ63"/>
<evidence type="ECO:0000313" key="2">
    <source>
        <dbReference type="Proteomes" id="UP001627154"/>
    </source>
</evidence>
<dbReference type="PANTHER" id="PTHR46954:SF1">
    <property type="entry name" value="C2H2-TYPE DOMAIN-CONTAINING PROTEIN"/>
    <property type="match status" value="1"/>
</dbReference>
<gene>
    <name evidence="1" type="ORF">TKK_018540</name>
</gene>
<comment type="caution">
    <text evidence="1">The sequence shown here is derived from an EMBL/GenBank/DDBJ whole genome shotgun (WGS) entry which is preliminary data.</text>
</comment>
<dbReference type="EMBL" id="JBJJXI010000149">
    <property type="protein sequence ID" value="KAL3386035.1"/>
    <property type="molecule type" value="Genomic_DNA"/>
</dbReference>
<sequence length="398" mass="44912">MSSNRTDLYQSFYNAHLRAYPNSSKQDNQKKMNLEWSAAKKDYKLSKDFDSFIKNRIKSLDLIATQNRSRSSVLSYFGKTSKISGKPESHVDDKSVDRNCEILKKDTLCTNKTVDNQKVNFKVGRPRKEEEFPELLQTICDIAICNSAADECRQTEEIRTCSTLQDLTNRLQEKGIQIKKSTVYLRLLPKRSTSLEGQRNINTVPVRLCKPQNELHSQHPDGKFCTTTIKMVDALASELGQKQVAYISQDDKARVKIGMTAANKQSPKLMHVEYRIKLPDHDWVVASKHTLIPSVYAGITIKPGNDGSSDVSVSYSGPTYIAIRSGKHSSSTAATHANDIESLFQLDHFDEILRMNNSETKPVLIISVDGGPDENPRYHNQLLMQFSTSKSTPWMPCS</sequence>
<organism evidence="1 2">
    <name type="scientific">Trichogramma kaykai</name>
    <dbReference type="NCBI Taxonomy" id="54128"/>
    <lineage>
        <taxon>Eukaryota</taxon>
        <taxon>Metazoa</taxon>
        <taxon>Ecdysozoa</taxon>
        <taxon>Arthropoda</taxon>
        <taxon>Hexapoda</taxon>
        <taxon>Insecta</taxon>
        <taxon>Pterygota</taxon>
        <taxon>Neoptera</taxon>
        <taxon>Endopterygota</taxon>
        <taxon>Hymenoptera</taxon>
        <taxon>Apocrita</taxon>
        <taxon>Proctotrupomorpha</taxon>
        <taxon>Chalcidoidea</taxon>
        <taxon>Trichogrammatidae</taxon>
        <taxon>Trichogramma</taxon>
    </lineage>
</organism>
<dbReference type="Proteomes" id="UP001627154">
    <property type="component" value="Unassembled WGS sequence"/>
</dbReference>
<protein>
    <submittedName>
        <fullName evidence="1">Uncharacterized protein</fullName>
    </submittedName>
</protein>
<reference evidence="1 2" key="1">
    <citation type="journal article" date="2024" name="bioRxiv">
        <title>A reference genome for Trichogramma kaykai: A tiny desert-dwelling parasitoid wasp with competing sex-ratio distorters.</title>
        <authorList>
            <person name="Culotta J."/>
            <person name="Lindsey A.R."/>
        </authorList>
    </citation>
    <scope>NUCLEOTIDE SEQUENCE [LARGE SCALE GENOMIC DNA]</scope>
    <source>
        <strain evidence="1 2">KSX58</strain>
    </source>
</reference>
<accession>A0ABD2VZ63</accession>
<evidence type="ECO:0000313" key="1">
    <source>
        <dbReference type="EMBL" id="KAL3386035.1"/>
    </source>
</evidence>
<keyword evidence="2" id="KW-1185">Reference proteome</keyword>
<dbReference type="PANTHER" id="PTHR46954">
    <property type="entry name" value="C2H2-TYPE DOMAIN-CONTAINING PROTEIN"/>
    <property type="match status" value="1"/>
</dbReference>
<proteinExistence type="predicted"/>
<name>A0ABD2VZ63_9HYME</name>